<organism evidence="1 2">
    <name type="scientific">Favolaschia claudopus</name>
    <dbReference type="NCBI Taxonomy" id="2862362"/>
    <lineage>
        <taxon>Eukaryota</taxon>
        <taxon>Fungi</taxon>
        <taxon>Dikarya</taxon>
        <taxon>Basidiomycota</taxon>
        <taxon>Agaricomycotina</taxon>
        <taxon>Agaricomycetes</taxon>
        <taxon>Agaricomycetidae</taxon>
        <taxon>Agaricales</taxon>
        <taxon>Marasmiineae</taxon>
        <taxon>Mycenaceae</taxon>
        <taxon>Favolaschia</taxon>
    </lineage>
</organism>
<dbReference type="SUPFAM" id="SSF52047">
    <property type="entry name" value="RNI-like"/>
    <property type="match status" value="1"/>
</dbReference>
<sequence length="461" mass="53124">MYEVFRPHLSQITSIRVGHSQPPSKAKLPLADFTPLYNLKLVNFHCATYCFEPKELVKMFGACNSRLRSLKLGWDGAHIFPFDGFPSLEHLSLFVVPSLRDCDRVRRETVAPSLKTFFVDNLWWFVTTVYGEITFPNLRAFSLQELDLPHFELFDFISVHPSLLEVDLPNTDISFPDFVGLAQGERKDFFSRAPCPSLADIQGFSALSLSALARLDGLTLSGFFFTRSRHLENCTHPILPHRLTELGIQTSLDSTLLLEDVGLLGGFPLFSECTKLSLVISSAEEDPSFATDSTTFAALGRSLAKWKKLRHLHLSCAFPTDFVLPVDENGHIRNFENYCHTELVHLQCVEEFRQDCIDCELEYKDEDCVIQFWREMHEWEMRYCLRDIVPACPALEVFEWSMHSEFDDTQDPEWHPPLWRSRIHRNSDGSARVISSQLTWNGHPNHPLSMRDKRFNRYRTS</sequence>
<accession>A0AAW0EIA5</accession>
<reference evidence="1 2" key="1">
    <citation type="journal article" date="2024" name="J Genomics">
        <title>Draft genome sequencing and assembly of Favolaschia claudopus CIRM-BRFM 2984 isolated from oak limbs.</title>
        <authorList>
            <person name="Navarro D."/>
            <person name="Drula E."/>
            <person name="Chaduli D."/>
            <person name="Cazenave R."/>
            <person name="Ahrendt S."/>
            <person name="Wang J."/>
            <person name="Lipzen A."/>
            <person name="Daum C."/>
            <person name="Barry K."/>
            <person name="Grigoriev I.V."/>
            <person name="Favel A."/>
            <person name="Rosso M.N."/>
            <person name="Martin F."/>
        </authorList>
    </citation>
    <scope>NUCLEOTIDE SEQUENCE [LARGE SCALE GENOMIC DNA]</scope>
    <source>
        <strain evidence="1 2">CIRM-BRFM 2984</strain>
    </source>
</reference>
<dbReference type="InterPro" id="IPR032675">
    <property type="entry name" value="LRR_dom_sf"/>
</dbReference>
<dbReference type="Gene3D" id="3.80.10.10">
    <property type="entry name" value="Ribonuclease Inhibitor"/>
    <property type="match status" value="1"/>
</dbReference>
<gene>
    <name evidence="1" type="ORF">R3P38DRAFT_2824744</name>
</gene>
<comment type="caution">
    <text evidence="1">The sequence shown here is derived from an EMBL/GenBank/DDBJ whole genome shotgun (WGS) entry which is preliminary data.</text>
</comment>
<proteinExistence type="predicted"/>
<dbReference type="Proteomes" id="UP001362999">
    <property type="component" value="Unassembled WGS sequence"/>
</dbReference>
<name>A0AAW0EIA5_9AGAR</name>
<evidence type="ECO:0000313" key="1">
    <source>
        <dbReference type="EMBL" id="KAK7064473.1"/>
    </source>
</evidence>
<dbReference type="EMBL" id="JAWWNJ010000001">
    <property type="protein sequence ID" value="KAK7064473.1"/>
    <property type="molecule type" value="Genomic_DNA"/>
</dbReference>
<evidence type="ECO:0000313" key="2">
    <source>
        <dbReference type="Proteomes" id="UP001362999"/>
    </source>
</evidence>
<protein>
    <submittedName>
        <fullName evidence="1">Uncharacterized protein</fullName>
    </submittedName>
</protein>
<dbReference type="AlphaFoldDB" id="A0AAW0EIA5"/>
<keyword evidence="2" id="KW-1185">Reference proteome</keyword>